<dbReference type="InterPro" id="IPR002491">
    <property type="entry name" value="ABC_transptr_periplasmic_BD"/>
</dbReference>
<dbReference type="CDD" id="cd01144">
    <property type="entry name" value="BtuF"/>
    <property type="match status" value="1"/>
</dbReference>
<dbReference type="PANTHER" id="PTHR42860">
    <property type="entry name" value="VITAMIN B12-BINDING PROTEIN"/>
    <property type="match status" value="1"/>
</dbReference>
<gene>
    <name evidence="2" type="ORF">OXH18_16550</name>
</gene>
<evidence type="ECO:0000259" key="1">
    <source>
        <dbReference type="PROSITE" id="PS50983"/>
    </source>
</evidence>
<dbReference type="KEGG" id="tsin:OXH18_16550"/>
<dbReference type="SUPFAM" id="SSF53807">
    <property type="entry name" value="Helical backbone' metal receptor"/>
    <property type="match status" value="1"/>
</dbReference>
<sequence length="342" mass="37961">MVDLIEVLLHGSEEVIPAISIVQERIMQTPDRRIISLIPSATEIVAFLGLTELLVGRSHECDYPPVVQSLPVCTAPKFNPEGTSREIHDRVTDLLQSALSVYQVKTDVLETLQPTHILTQAQCDVCAVSLTDVEQAVSTLTHASVQILSLQPNTLMAVWQDVERVASLFGVSAFDSLTAVNQRVEACTTFTDRLAESDRPTVACIEWINPLMAAGNWIPELVQLAGGINQFGMIGQHSPWLQWDDLVAANPEVIVIMPCGFDLDRSHQEALQLLQHPQWLSLQAVQSERVYVTDGNQYFNRPGPRLVNSLEILAEILHPNRFQFGYSGTAYRQFAANPFVLI</sequence>
<name>A0A9E8Z938_9CYAN</name>
<organism evidence="2 3">
    <name type="scientific">Thermocoleostomius sinensis A174</name>
    <dbReference type="NCBI Taxonomy" id="2016057"/>
    <lineage>
        <taxon>Bacteria</taxon>
        <taxon>Bacillati</taxon>
        <taxon>Cyanobacteriota</taxon>
        <taxon>Cyanophyceae</taxon>
        <taxon>Oculatellales</taxon>
        <taxon>Oculatellaceae</taxon>
        <taxon>Thermocoleostomius</taxon>
    </lineage>
</organism>
<proteinExistence type="predicted"/>
<dbReference type="InterPro" id="IPR051030">
    <property type="entry name" value="Vitamin_B12-ABC_binding"/>
</dbReference>
<evidence type="ECO:0000313" key="3">
    <source>
        <dbReference type="Proteomes" id="UP001163152"/>
    </source>
</evidence>
<keyword evidence="3" id="KW-1185">Reference proteome</keyword>
<reference evidence="2" key="1">
    <citation type="submission" date="2022-12" db="EMBL/GenBank/DDBJ databases">
        <title>Polyphasic identification of a Novel Hot-Spring Cyanobacterium Ocullathermofonsia sinensis gen nov. sp. nov. and Genomic Insights on its Adaptations to the Thermal Habitat.</title>
        <authorList>
            <person name="Daroch M."/>
            <person name="Tang J."/>
            <person name="Jiang Y."/>
        </authorList>
    </citation>
    <scope>NUCLEOTIDE SEQUENCE</scope>
    <source>
        <strain evidence="2">PKUAC-SCTA174</strain>
    </source>
</reference>
<feature type="domain" description="Fe/B12 periplasmic-binding" evidence="1">
    <location>
        <begin position="33"/>
        <end position="321"/>
    </location>
</feature>
<dbReference type="Gene3D" id="3.40.50.1980">
    <property type="entry name" value="Nitrogenase molybdenum iron protein domain"/>
    <property type="match status" value="2"/>
</dbReference>
<dbReference type="AlphaFoldDB" id="A0A9E8Z938"/>
<dbReference type="Proteomes" id="UP001163152">
    <property type="component" value="Chromosome"/>
</dbReference>
<dbReference type="EMBL" id="CP113797">
    <property type="protein sequence ID" value="WAL58779.1"/>
    <property type="molecule type" value="Genomic_DNA"/>
</dbReference>
<accession>A0A9E8Z938</accession>
<protein>
    <submittedName>
        <fullName evidence="2">Cobalamin-binding protein</fullName>
    </submittedName>
</protein>
<dbReference type="PROSITE" id="PS50983">
    <property type="entry name" value="FE_B12_PBP"/>
    <property type="match status" value="1"/>
</dbReference>
<dbReference type="Pfam" id="PF01497">
    <property type="entry name" value="Peripla_BP_2"/>
    <property type="match status" value="1"/>
</dbReference>
<dbReference type="PANTHER" id="PTHR42860:SF1">
    <property type="entry name" value="VITAMIN B12-BINDING PROTEIN"/>
    <property type="match status" value="1"/>
</dbReference>
<evidence type="ECO:0000313" key="2">
    <source>
        <dbReference type="EMBL" id="WAL58779.1"/>
    </source>
</evidence>